<dbReference type="InterPro" id="IPR037171">
    <property type="entry name" value="NagB/RpiA_transferase-like"/>
</dbReference>
<evidence type="ECO:0000256" key="4">
    <source>
        <dbReference type="ARBA" id="ARBA00023163"/>
    </source>
</evidence>
<feature type="region of interest" description="Disordered" evidence="5">
    <location>
        <begin position="1"/>
        <end position="27"/>
    </location>
</feature>
<reference evidence="7 8" key="1">
    <citation type="submission" date="2019-05" db="EMBL/GenBank/DDBJ databases">
        <title>Nesterenkonia sp. GY074 isolated from the Southern Atlantic Ocean.</title>
        <authorList>
            <person name="Zhang G."/>
        </authorList>
    </citation>
    <scope>NUCLEOTIDE SEQUENCE [LARGE SCALE GENOMIC DNA]</scope>
    <source>
        <strain evidence="7 8">GY074</strain>
    </source>
</reference>
<name>A0A5R9B8Y9_9MICC</name>
<dbReference type="GO" id="GO:0030246">
    <property type="term" value="F:carbohydrate binding"/>
    <property type="evidence" value="ECO:0007669"/>
    <property type="project" value="InterPro"/>
</dbReference>
<dbReference type="GO" id="GO:0003677">
    <property type="term" value="F:DNA binding"/>
    <property type="evidence" value="ECO:0007669"/>
    <property type="project" value="UniProtKB-KW"/>
</dbReference>
<sequence>MPEQSSTKNHGKKPGQRRGAAFVDDDDGVDSRARQAYRTAQMYYLQDMTMGAIARDLGTSRSTVSRLLSLARETGLIQLQLTDPHEQAPRLELQIQKHFGVRAHIVPIFATLDGAKILDRVAMQAARTLGPLLDSEEIIGIAWGSTVSAVSRHLVPKKIHDGTVVQLNGAGNTRTSGIAYASEILRRFSGAFNLSVEQFPVPAFFDYPSTKSAMWKERSVQRILDYQERMTTAVFGLGSVGAEIPSHVYTGDYLDRTALNGLEEDGVVGDAATIFFRADGSDAGIEINQRSSGPPLDLLRSTPRRVCVVSGQAKIQGLLGALNAGLPTDIVLDDSTARLLVRKAGITAS</sequence>
<protein>
    <submittedName>
        <fullName evidence="7">Sugar-binding transcriptional regulator</fullName>
    </submittedName>
</protein>
<comment type="caution">
    <text evidence="7">The sequence shown here is derived from an EMBL/GenBank/DDBJ whole genome shotgun (WGS) entry which is preliminary data.</text>
</comment>
<evidence type="ECO:0000256" key="1">
    <source>
        <dbReference type="ARBA" id="ARBA00010466"/>
    </source>
</evidence>
<evidence type="ECO:0000313" key="7">
    <source>
        <dbReference type="EMBL" id="TLP94881.1"/>
    </source>
</evidence>
<gene>
    <name evidence="7" type="ORF">FEF26_11270</name>
</gene>
<proteinExistence type="inferred from homology"/>
<dbReference type="InterPro" id="IPR036388">
    <property type="entry name" value="WH-like_DNA-bd_sf"/>
</dbReference>
<evidence type="ECO:0000313" key="8">
    <source>
        <dbReference type="Proteomes" id="UP000310458"/>
    </source>
</evidence>
<keyword evidence="2" id="KW-0805">Transcription regulation</keyword>
<accession>A0A5R9B8Y9</accession>
<dbReference type="SUPFAM" id="SSF100950">
    <property type="entry name" value="NagB/RpiA/CoA transferase-like"/>
    <property type="match status" value="1"/>
</dbReference>
<dbReference type="InterPro" id="IPR007324">
    <property type="entry name" value="Sugar-bd_dom_put"/>
</dbReference>
<dbReference type="PANTHER" id="PTHR34294:SF1">
    <property type="entry name" value="TRANSCRIPTIONAL REGULATOR LSRR"/>
    <property type="match status" value="1"/>
</dbReference>
<evidence type="ECO:0000256" key="2">
    <source>
        <dbReference type="ARBA" id="ARBA00023015"/>
    </source>
</evidence>
<evidence type="ECO:0000256" key="5">
    <source>
        <dbReference type="SAM" id="MobiDB-lite"/>
    </source>
</evidence>
<keyword evidence="3" id="KW-0238">DNA-binding</keyword>
<dbReference type="PANTHER" id="PTHR34294">
    <property type="entry name" value="TRANSCRIPTIONAL REGULATOR-RELATED"/>
    <property type="match status" value="1"/>
</dbReference>
<dbReference type="Gene3D" id="3.40.50.1360">
    <property type="match status" value="1"/>
</dbReference>
<evidence type="ECO:0000259" key="6">
    <source>
        <dbReference type="Pfam" id="PF04198"/>
    </source>
</evidence>
<feature type="domain" description="Sugar-binding" evidence="6">
    <location>
        <begin position="87"/>
        <end position="341"/>
    </location>
</feature>
<keyword evidence="4" id="KW-0804">Transcription</keyword>
<dbReference type="Pfam" id="PF04198">
    <property type="entry name" value="Sugar-bind"/>
    <property type="match status" value="1"/>
</dbReference>
<dbReference type="AlphaFoldDB" id="A0A5R9B8Y9"/>
<evidence type="ECO:0000256" key="3">
    <source>
        <dbReference type="ARBA" id="ARBA00023125"/>
    </source>
</evidence>
<dbReference type="Gene3D" id="1.10.10.10">
    <property type="entry name" value="Winged helix-like DNA-binding domain superfamily/Winged helix DNA-binding domain"/>
    <property type="match status" value="1"/>
</dbReference>
<comment type="similarity">
    <text evidence="1">Belongs to the SorC transcriptional regulatory family.</text>
</comment>
<dbReference type="InterPro" id="IPR051054">
    <property type="entry name" value="SorC_transcr_regulators"/>
</dbReference>
<organism evidence="7 8">
    <name type="scientific">Nesterenkonia salmonea</name>
    <dbReference type="NCBI Taxonomy" id="1804987"/>
    <lineage>
        <taxon>Bacteria</taxon>
        <taxon>Bacillati</taxon>
        <taxon>Actinomycetota</taxon>
        <taxon>Actinomycetes</taxon>
        <taxon>Micrococcales</taxon>
        <taxon>Micrococcaceae</taxon>
        <taxon>Nesterenkonia</taxon>
    </lineage>
</organism>
<keyword evidence="8" id="KW-1185">Reference proteome</keyword>
<dbReference type="EMBL" id="VAVZ01000031">
    <property type="protein sequence ID" value="TLP94881.1"/>
    <property type="molecule type" value="Genomic_DNA"/>
</dbReference>
<dbReference type="Proteomes" id="UP000310458">
    <property type="component" value="Unassembled WGS sequence"/>
</dbReference>
<dbReference type="OrthoDB" id="186585at2"/>